<evidence type="ECO:0000313" key="1">
    <source>
        <dbReference type="EMBL" id="MDO7908419.1"/>
    </source>
</evidence>
<dbReference type="Proteomes" id="UP001240171">
    <property type="component" value="Unassembled WGS sequence"/>
</dbReference>
<dbReference type="EMBL" id="JAUQTB010000016">
    <property type="protein sequence ID" value="MDO7908419.1"/>
    <property type="molecule type" value="Genomic_DNA"/>
</dbReference>
<name>A0ABT9CGL3_9BACL</name>
<dbReference type="RefSeq" id="WP_305025639.1">
    <property type="nucleotide sequence ID" value="NZ_JAUQTB010000016.1"/>
</dbReference>
<accession>A0ABT9CGL3</accession>
<sequence length="217" mass="24978">MIPQRYREVLPPHWYENEIAEWHFGIMEEAVDTHEAKLEELQGQFLLQRATWGISVWEWMYFHQVQSGTLEQRREAIRRKRLAKRPFTLPALRQMGAQYGKLQVVVEKFEDKEIHFEYAANAPINVNGLQTDFEYVRPVHIKQAVTVAKPITEQIAVKGSAYQHTVDYPICGLEMPQEIGVSGTLAAETMNLAGQPSYYRIDSPIAGFEIPMKEGTT</sequence>
<keyword evidence="2" id="KW-1185">Reference proteome</keyword>
<reference evidence="1 2" key="1">
    <citation type="submission" date="2023-07" db="EMBL/GenBank/DDBJ databases">
        <title>Paenibacillus sp. JX-17 nov. isolated from soil.</title>
        <authorList>
            <person name="Wan Y."/>
            <person name="Liu B."/>
        </authorList>
    </citation>
    <scope>NUCLEOTIDE SEQUENCE [LARGE SCALE GENOMIC DNA]</scope>
    <source>
        <strain evidence="1 2">JX-17</strain>
    </source>
</reference>
<dbReference type="Pfam" id="PF10076">
    <property type="entry name" value="Phage_Mu_Gp48"/>
    <property type="match status" value="1"/>
</dbReference>
<protein>
    <recommendedName>
        <fullName evidence="3">DUF2313 domain-containing protein</fullName>
    </recommendedName>
</protein>
<proteinExistence type="predicted"/>
<evidence type="ECO:0008006" key="3">
    <source>
        <dbReference type="Google" id="ProtNLM"/>
    </source>
</evidence>
<comment type="caution">
    <text evidence="1">The sequence shown here is derived from an EMBL/GenBank/DDBJ whole genome shotgun (WGS) entry which is preliminary data.</text>
</comment>
<gene>
    <name evidence="1" type="ORF">Q5741_18625</name>
</gene>
<evidence type="ECO:0000313" key="2">
    <source>
        <dbReference type="Proteomes" id="UP001240171"/>
    </source>
</evidence>
<dbReference type="InterPro" id="IPR018755">
    <property type="entry name" value="Phage_Mu_Gp48"/>
</dbReference>
<organism evidence="1 2">
    <name type="scientific">Paenibacillus lacisoli</name>
    <dbReference type="NCBI Taxonomy" id="3064525"/>
    <lineage>
        <taxon>Bacteria</taxon>
        <taxon>Bacillati</taxon>
        <taxon>Bacillota</taxon>
        <taxon>Bacilli</taxon>
        <taxon>Bacillales</taxon>
        <taxon>Paenibacillaceae</taxon>
        <taxon>Paenibacillus</taxon>
    </lineage>
</organism>